<dbReference type="EC" id="2.7.11.30" evidence="3"/>
<reference evidence="15" key="1">
    <citation type="journal article" date="2023" name="Insect Mol. Biol.">
        <title>Genome sequencing provides insights into the evolution of gene families encoding plant cell wall-degrading enzymes in longhorned beetles.</title>
        <authorList>
            <person name="Shin N.R."/>
            <person name="Okamura Y."/>
            <person name="Kirsch R."/>
            <person name="Pauchet Y."/>
        </authorList>
    </citation>
    <scope>NUCLEOTIDE SEQUENCE</scope>
    <source>
        <strain evidence="15">MMC_N1</strain>
    </source>
</reference>
<keyword evidence="5" id="KW-0808">Transferase</keyword>
<dbReference type="PROSITE" id="PS50011">
    <property type="entry name" value="PROTEIN_KINASE_DOM"/>
    <property type="match status" value="1"/>
</dbReference>
<dbReference type="PANTHER" id="PTHR23255">
    <property type="entry name" value="TRANSFORMING GROWTH FACTOR-BETA RECEPTOR TYPE I AND II"/>
    <property type="match status" value="1"/>
</dbReference>
<evidence type="ECO:0000256" key="2">
    <source>
        <dbReference type="ARBA" id="ARBA00009605"/>
    </source>
</evidence>
<dbReference type="Gene3D" id="1.10.510.10">
    <property type="entry name" value="Transferase(Phosphotransferase) domain 1"/>
    <property type="match status" value="1"/>
</dbReference>
<dbReference type="PROSITE" id="PS00108">
    <property type="entry name" value="PROTEIN_KINASE_ST"/>
    <property type="match status" value="1"/>
</dbReference>
<evidence type="ECO:0000256" key="7">
    <source>
        <dbReference type="ARBA" id="ARBA00022729"/>
    </source>
</evidence>
<evidence type="ECO:0000256" key="8">
    <source>
        <dbReference type="ARBA" id="ARBA00022741"/>
    </source>
</evidence>
<evidence type="ECO:0000256" key="6">
    <source>
        <dbReference type="ARBA" id="ARBA00022692"/>
    </source>
</evidence>
<evidence type="ECO:0000256" key="11">
    <source>
        <dbReference type="ARBA" id="ARBA00022989"/>
    </source>
</evidence>
<evidence type="ECO:0000256" key="10">
    <source>
        <dbReference type="ARBA" id="ARBA00022840"/>
    </source>
</evidence>
<keyword evidence="7" id="KW-0732">Signal</keyword>
<feature type="non-terminal residue" evidence="15">
    <location>
        <position position="219"/>
    </location>
</feature>
<dbReference type="Pfam" id="PF00069">
    <property type="entry name" value="Pkinase"/>
    <property type="match status" value="1"/>
</dbReference>
<dbReference type="SMART" id="SM00220">
    <property type="entry name" value="S_TKc"/>
    <property type="match status" value="1"/>
</dbReference>
<name>A0ABQ9JND3_9CUCU</name>
<organism evidence="15 16">
    <name type="scientific">Molorchus minor</name>
    <dbReference type="NCBI Taxonomy" id="1323400"/>
    <lineage>
        <taxon>Eukaryota</taxon>
        <taxon>Metazoa</taxon>
        <taxon>Ecdysozoa</taxon>
        <taxon>Arthropoda</taxon>
        <taxon>Hexapoda</taxon>
        <taxon>Insecta</taxon>
        <taxon>Pterygota</taxon>
        <taxon>Neoptera</taxon>
        <taxon>Endopterygota</taxon>
        <taxon>Coleoptera</taxon>
        <taxon>Polyphaga</taxon>
        <taxon>Cucujiformia</taxon>
        <taxon>Chrysomeloidea</taxon>
        <taxon>Cerambycidae</taxon>
        <taxon>Lamiinae</taxon>
        <taxon>Monochamini</taxon>
        <taxon>Molorchus</taxon>
    </lineage>
</organism>
<comment type="subcellular location">
    <subcellularLocation>
        <location evidence="1">Membrane</location>
        <topology evidence="1">Single-pass type I membrane protein</topology>
    </subcellularLocation>
</comment>
<dbReference type="PIRSF" id="PIRSF000654">
    <property type="entry name" value="Integrin-linked_kinase"/>
    <property type="match status" value="1"/>
</dbReference>
<protein>
    <recommendedName>
        <fullName evidence="3">receptor protein serine/threonine kinase</fullName>
        <ecNumber evidence="3">2.7.11.30</ecNumber>
    </recommendedName>
</protein>
<comment type="similarity">
    <text evidence="2">Belongs to the protein kinase superfamily. TKL Ser/Thr protein kinase family. TGFB receptor subfamily.</text>
</comment>
<dbReference type="InterPro" id="IPR011009">
    <property type="entry name" value="Kinase-like_dom_sf"/>
</dbReference>
<gene>
    <name evidence="15" type="ORF">NQ317_003216</name>
</gene>
<dbReference type="Proteomes" id="UP001162164">
    <property type="component" value="Unassembled WGS sequence"/>
</dbReference>
<feature type="domain" description="Protein kinase" evidence="14">
    <location>
        <begin position="1"/>
        <end position="192"/>
    </location>
</feature>
<evidence type="ECO:0000256" key="5">
    <source>
        <dbReference type="ARBA" id="ARBA00022679"/>
    </source>
</evidence>
<dbReference type="EMBL" id="JAPWTJ010000339">
    <property type="protein sequence ID" value="KAJ8979437.1"/>
    <property type="molecule type" value="Genomic_DNA"/>
</dbReference>
<evidence type="ECO:0000313" key="16">
    <source>
        <dbReference type="Proteomes" id="UP001162164"/>
    </source>
</evidence>
<dbReference type="InterPro" id="IPR000719">
    <property type="entry name" value="Prot_kinase_dom"/>
</dbReference>
<keyword evidence="16" id="KW-1185">Reference proteome</keyword>
<comment type="caution">
    <text evidence="15">The sequence shown here is derived from an EMBL/GenBank/DDBJ whole genome shotgun (WGS) entry which is preliminary data.</text>
</comment>
<keyword evidence="11" id="KW-1133">Transmembrane helix</keyword>
<dbReference type="SUPFAM" id="SSF56112">
    <property type="entry name" value="Protein kinase-like (PK-like)"/>
    <property type="match status" value="1"/>
</dbReference>
<dbReference type="PANTHER" id="PTHR23255:SF72">
    <property type="entry name" value="RECEPTOR PROTEIN SERINE_THREONINE KINASE"/>
    <property type="match status" value="1"/>
</dbReference>
<keyword evidence="13" id="KW-0675">Receptor</keyword>
<evidence type="ECO:0000256" key="4">
    <source>
        <dbReference type="ARBA" id="ARBA00022527"/>
    </source>
</evidence>
<keyword evidence="6" id="KW-0812">Transmembrane</keyword>
<dbReference type="InterPro" id="IPR008271">
    <property type="entry name" value="Ser/Thr_kinase_AS"/>
</dbReference>
<keyword evidence="8" id="KW-0547">Nucleotide-binding</keyword>
<evidence type="ECO:0000256" key="1">
    <source>
        <dbReference type="ARBA" id="ARBA00004479"/>
    </source>
</evidence>
<evidence type="ECO:0000256" key="9">
    <source>
        <dbReference type="ARBA" id="ARBA00022777"/>
    </source>
</evidence>
<sequence length="219" mass="24893">MMRLCVSIANGLVHLHTEIFGTQGKPAIAHRDIKSKNILVKSNGTCSIADFGLAVMHFQSTDQLDIGSNPKVGTKRYMSPEVLDETIRMDNFDSFRRADVYALGLVLWEICRRTVSNGIAEDYKPPFYDVVPSDPSFDDMKKVICIDQQRPNLPNRWASDTLLSGMTKLMRECWHQNPNVRLPALRIKKTLIKIASADGVINLDDMEYKHKHSKLNLYK</sequence>
<proteinExistence type="inferred from homology"/>
<evidence type="ECO:0000256" key="3">
    <source>
        <dbReference type="ARBA" id="ARBA00012401"/>
    </source>
</evidence>
<keyword evidence="9" id="KW-0418">Kinase</keyword>
<evidence type="ECO:0000259" key="14">
    <source>
        <dbReference type="PROSITE" id="PS50011"/>
    </source>
</evidence>
<keyword evidence="10" id="KW-0067">ATP-binding</keyword>
<keyword evidence="4" id="KW-0723">Serine/threonine-protein kinase</keyword>
<keyword evidence="12" id="KW-0472">Membrane</keyword>
<evidence type="ECO:0000313" key="15">
    <source>
        <dbReference type="EMBL" id="KAJ8979437.1"/>
    </source>
</evidence>
<dbReference type="InterPro" id="IPR000333">
    <property type="entry name" value="TGFB_receptor"/>
</dbReference>
<accession>A0ABQ9JND3</accession>
<evidence type="ECO:0000256" key="13">
    <source>
        <dbReference type="ARBA" id="ARBA00023170"/>
    </source>
</evidence>
<evidence type="ECO:0000256" key="12">
    <source>
        <dbReference type="ARBA" id="ARBA00023136"/>
    </source>
</evidence>